<dbReference type="AlphaFoldDB" id="A0A0R1Q762"/>
<name>A0A0R1Q762_9LACO</name>
<gene>
    <name evidence="4" type="ORF">FD20_GL002172</name>
</gene>
<evidence type="ECO:0000256" key="2">
    <source>
        <dbReference type="SAM" id="SignalP"/>
    </source>
</evidence>
<feature type="region of interest" description="Disordered" evidence="1">
    <location>
        <begin position="29"/>
        <end position="50"/>
    </location>
</feature>
<comment type="caution">
    <text evidence="4">The sequence shown here is derived from an EMBL/GenBank/DDBJ whole genome shotgun (WGS) entry which is preliminary data.</text>
</comment>
<keyword evidence="2" id="KW-0732">Signal</keyword>
<dbReference type="EMBL" id="AZEG01000006">
    <property type="protein sequence ID" value="KRL38218.1"/>
    <property type="molecule type" value="Genomic_DNA"/>
</dbReference>
<accession>A0A0R1Q762</accession>
<dbReference type="PATRIC" id="fig|1423812.3.peg.2303"/>
<keyword evidence="5" id="KW-1185">Reference proteome</keyword>
<dbReference type="RefSeq" id="WP_057736431.1">
    <property type="nucleotide sequence ID" value="NZ_AZEG01000006.1"/>
</dbReference>
<feature type="compositionally biased region" description="Polar residues" evidence="1">
    <location>
        <begin position="29"/>
        <end position="43"/>
    </location>
</feature>
<evidence type="ECO:0000259" key="3">
    <source>
        <dbReference type="Pfam" id="PF13731"/>
    </source>
</evidence>
<reference evidence="4 5" key="1">
    <citation type="journal article" date="2015" name="Genome Announc.">
        <title>Expanding the biotechnology potential of lactobacilli through comparative genomics of 213 strains and associated genera.</title>
        <authorList>
            <person name="Sun Z."/>
            <person name="Harris H.M."/>
            <person name="McCann A."/>
            <person name="Guo C."/>
            <person name="Argimon S."/>
            <person name="Zhang W."/>
            <person name="Yang X."/>
            <person name="Jeffery I.B."/>
            <person name="Cooney J.C."/>
            <person name="Kagawa T.F."/>
            <person name="Liu W."/>
            <person name="Song Y."/>
            <person name="Salvetti E."/>
            <person name="Wrobel A."/>
            <person name="Rasinkangas P."/>
            <person name="Parkhill J."/>
            <person name="Rea M.C."/>
            <person name="O'Sullivan O."/>
            <person name="Ritari J."/>
            <person name="Douillard F.P."/>
            <person name="Paul Ross R."/>
            <person name="Yang R."/>
            <person name="Briner A.E."/>
            <person name="Felis G.E."/>
            <person name="de Vos W.M."/>
            <person name="Barrangou R."/>
            <person name="Klaenhammer T.R."/>
            <person name="Caufield P.W."/>
            <person name="Cui Y."/>
            <person name="Zhang H."/>
            <person name="O'Toole P.W."/>
        </authorList>
    </citation>
    <scope>NUCLEOTIDE SEQUENCE [LARGE SCALE GENOMIC DNA]</scope>
    <source>
        <strain evidence="4 5">DSM 19971</strain>
    </source>
</reference>
<feature type="domain" description="WxL" evidence="3">
    <location>
        <begin position="57"/>
        <end position="201"/>
    </location>
</feature>
<feature type="signal peptide" evidence="2">
    <location>
        <begin position="1"/>
        <end position="27"/>
    </location>
</feature>
<evidence type="ECO:0000313" key="5">
    <source>
        <dbReference type="Proteomes" id="UP000051155"/>
    </source>
</evidence>
<feature type="chain" id="PRO_5006409256" description="WxL domain-containing protein" evidence="2">
    <location>
        <begin position="28"/>
        <end position="204"/>
    </location>
</feature>
<dbReference type="STRING" id="1423812.FD20_GL002172"/>
<sequence length="204" mass="21142">MDIKKLLVLSGIALSTALILNIESAQADNASTDASGPDSQAAFQVSAGDGDSSNPTGLKFVSAPTFTFAAANVKDIATKDTKLALKDAENPLQIEDYRGSNAATGWAINAQLSQFKNEHDSSLDGTITFCADKDGNTTTADDINASIGTASQQVWQSNSNAQGTSTATATTNNKTQLSIPQSTKVSAGQYVATINWTLSNTASN</sequence>
<dbReference type="InterPro" id="IPR027994">
    <property type="entry name" value="WxL_dom"/>
</dbReference>
<dbReference type="Pfam" id="PF13731">
    <property type="entry name" value="WxL"/>
    <property type="match status" value="1"/>
</dbReference>
<proteinExistence type="predicted"/>
<protein>
    <recommendedName>
        <fullName evidence="3">WxL domain-containing protein</fullName>
    </recommendedName>
</protein>
<organism evidence="4 5">
    <name type="scientific">Liquorilactobacillus uvarum DSM 19971</name>
    <dbReference type="NCBI Taxonomy" id="1423812"/>
    <lineage>
        <taxon>Bacteria</taxon>
        <taxon>Bacillati</taxon>
        <taxon>Bacillota</taxon>
        <taxon>Bacilli</taxon>
        <taxon>Lactobacillales</taxon>
        <taxon>Lactobacillaceae</taxon>
        <taxon>Liquorilactobacillus</taxon>
    </lineage>
</organism>
<evidence type="ECO:0000313" key="4">
    <source>
        <dbReference type="EMBL" id="KRL38218.1"/>
    </source>
</evidence>
<dbReference type="Proteomes" id="UP000051155">
    <property type="component" value="Unassembled WGS sequence"/>
</dbReference>
<evidence type="ECO:0000256" key="1">
    <source>
        <dbReference type="SAM" id="MobiDB-lite"/>
    </source>
</evidence>